<name>A0AC61RP90_9FIRM</name>
<sequence>MLEGRTRIELKDVHTGKVDVTEEKNMVTNALQYIFNPMGYVKAADPMVTAEYVNYYTTLTGGLLLLNKTLAEAADSLSLPGDVEQTGCAVYGQQNTSSQTLRGNYNATESEVDIENRRIKYVYDFDTAEGNGTIACVALTHALGGYSNRGLVEEPTRGLYPFYKNIGNGLLRLTGSSSAIGAYDRTISYSTYGTGYKWIIKIDAATDSVYYFTVTSTTSIKIWKYRANINTISLFDRPGAARTLQEEIEVTFTQAINQQFFSYNYDEETDKLYIISASSYYIANNASFMVTEIDLANGFEVRQYSMQNRCGSNMRICYERSDIYCYRGYLYFQNYGYSVNYYIYRQEIGNSANIQKIDLAVRQSHPTMARDGILYYEYPSTYSGSYCCYVVNTETFTMRMPETYGLYDGSGRQHVPVIGHPLTYYLSCGSNNGTFAIRTDYLATINNLGTPVVKTADKTMKVIYTLQET</sequence>
<comment type="caution">
    <text evidence="1">The sequence shown here is derived from an EMBL/GenBank/DDBJ whole genome shotgun (WGS) entry which is preliminary data.</text>
</comment>
<proteinExistence type="predicted"/>
<accession>A0AC61RP90</accession>
<reference evidence="1" key="1">
    <citation type="submission" date="2019-04" db="EMBL/GenBank/DDBJ databases">
        <title>Microbes associate with the intestines of laboratory mice.</title>
        <authorList>
            <person name="Navarre W."/>
            <person name="Wong E."/>
            <person name="Huang K."/>
            <person name="Tropini C."/>
            <person name="Ng K."/>
            <person name="Yu B."/>
        </authorList>
    </citation>
    <scope>NUCLEOTIDE SEQUENCE</scope>
    <source>
        <strain evidence="1">NM01_1-7b</strain>
    </source>
</reference>
<gene>
    <name evidence="1" type="ORF">E5329_24360</name>
</gene>
<keyword evidence="2" id="KW-1185">Reference proteome</keyword>
<evidence type="ECO:0000313" key="1">
    <source>
        <dbReference type="EMBL" id="TGY89564.1"/>
    </source>
</evidence>
<protein>
    <submittedName>
        <fullName evidence="1">Uncharacterized protein</fullName>
    </submittedName>
</protein>
<dbReference type="EMBL" id="SRYA01000084">
    <property type="protein sequence ID" value="TGY89564.1"/>
    <property type="molecule type" value="Genomic_DNA"/>
</dbReference>
<evidence type="ECO:0000313" key="2">
    <source>
        <dbReference type="Proteomes" id="UP000304953"/>
    </source>
</evidence>
<organism evidence="1 2">
    <name type="scientific">Petralouisia muris</name>
    <dbReference type="NCBI Taxonomy" id="3032872"/>
    <lineage>
        <taxon>Bacteria</taxon>
        <taxon>Bacillati</taxon>
        <taxon>Bacillota</taxon>
        <taxon>Clostridia</taxon>
        <taxon>Lachnospirales</taxon>
        <taxon>Lachnospiraceae</taxon>
        <taxon>Petralouisia</taxon>
    </lineage>
</organism>
<dbReference type="Proteomes" id="UP000304953">
    <property type="component" value="Unassembled WGS sequence"/>
</dbReference>